<dbReference type="NCBIfam" id="TIGR02563">
    <property type="entry name" value="cas_Csy4"/>
    <property type="match status" value="1"/>
</dbReference>
<dbReference type="CDD" id="cd09739">
    <property type="entry name" value="Cas6_I-F"/>
    <property type="match status" value="1"/>
</dbReference>
<dbReference type="EMBL" id="CP001616">
    <property type="protein sequence ID" value="ACQ92978.1"/>
    <property type="molecule type" value="Genomic_DNA"/>
</dbReference>
<dbReference type="HOGENOM" id="CLU_108958_0_1_6"/>
<dbReference type="GO" id="GO:0043571">
    <property type="term" value="P:maintenance of CRISPR repeat elements"/>
    <property type="evidence" value="ECO:0007669"/>
    <property type="project" value="InterPro"/>
</dbReference>
<dbReference type="GO" id="GO:0004519">
    <property type="term" value="F:endonuclease activity"/>
    <property type="evidence" value="ECO:0007669"/>
    <property type="project" value="InterPro"/>
</dbReference>
<dbReference type="KEGG" id="tau:Tola_1363"/>
<evidence type="ECO:0000313" key="2">
    <source>
        <dbReference type="Proteomes" id="UP000009073"/>
    </source>
</evidence>
<accession>C4LEG1</accession>
<dbReference type="eggNOG" id="ENOG5032RVU">
    <property type="taxonomic scope" value="Bacteria"/>
</dbReference>
<sequence length="184" mass="20853">MDHYLDIRLLPEEPEVSESFLLNALFAKLHVRLGQQAQGRVGVSFPDHHKRLGDLLRLHGQRTDLQALMADDWLQGLKGYTQCSEVLPIPATVSYRAVKRVQAKSAHNKRQRSIAKGWLTESEAQIRIPDTQQKELHLPFVQLKSRSNGQMMRVYVEHGPVLAVPVSGYFNAYGLSSIATIPWF</sequence>
<organism evidence="1 2">
    <name type="scientific">Tolumonas auensis (strain DSM 9187 / NBRC 110442 / TA 4)</name>
    <dbReference type="NCBI Taxonomy" id="595494"/>
    <lineage>
        <taxon>Bacteria</taxon>
        <taxon>Pseudomonadati</taxon>
        <taxon>Pseudomonadota</taxon>
        <taxon>Gammaproteobacteria</taxon>
        <taxon>Aeromonadales</taxon>
        <taxon>Aeromonadaceae</taxon>
        <taxon>Tolumonas</taxon>
    </lineage>
</organism>
<protein>
    <submittedName>
        <fullName evidence="1">CRISPR-associated protein, Csy4 family</fullName>
    </submittedName>
</protein>
<reference evidence="1 2" key="2">
    <citation type="journal article" date="2011" name="Stand. Genomic Sci.">
        <title>Complete genome sequence of Tolumonas auensis type strain (TA 4).</title>
        <authorList>
            <person name="Chertkov O."/>
            <person name="Copeland A."/>
            <person name="Lucas S."/>
            <person name="Lapidus A."/>
            <person name="Berry K.W."/>
            <person name="Detter J.C."/>
            <person name="Del Rio T.G."/>
            <person name="Hammon N."/>
            <person name="Dalin E."/>
            <person name="Tice H."/>
            <person name="Pitluck S."/>
            <person name="Richardson P."/>
            <person name="Bruce D."/>
            <person name="Goodwin L."/>
            <person name="Han C."/>
            <person name="Tapia R."/>
            <person name="Saunders E."/>
            <person name="Schmutz J."/>
            <person name="Brettin T."/>
            <person name="Larimer F."/>
            <person name="Land M."/>
            <person name="Hauser L."/>
            <person name="Spring S."/>
            <person name="Rohde M."/>
            <person name="Kyrpides N.C."/>
            <person name="Ivanova N."/>
            <person name="Goker M."/>
            <person name="Beller H.R."/>
            <person name="Klenk H.P."/>
            <person name="Woyke T."/>
        </authorList>
    </citation>
    <scope>NUCLEOTIDE SEQUENCE [LARGE SCALE GENOMIC DNA]</scope>
    <source>
        <strain evidence="2">DSM 9187 / TA4</strain>
    </source>
</reference>
<proteinExistence type="predicted"/>
<gene>
    <name evidence="1" type="ordered locus">Tola_1363</name>
</gene>
<keyword evidence="2" id="KW-1185">Reference proteome</keyword>
<dbReference type="Pfam" id="PF09618">
    <property type="entry name" value="Cas_Csy4"/>
    <property type="match status" value="1"/>
</dbReference>
<dbReference type="Gene3D" id="3.30.70.2540">
    <property type="entry name" value="CRISPR-associated endoribonuclease Cas6/Csy4"/>
    <property type="match status" value="1"/>
</dbReference>
<dbReference type="AlphaFoldDB" id="C4LEG1"/>
<evidence type="ECO:0000313" key="1">
    <source>
        <dbReference type="EMBL" id="ACQ92978.1"/>
    </source>
</evidence>
<dbReference type="Proteomes" id="UP000009073">
    <property type="component" value="Chromosome"/>
</dbReference>
<dbReference type="RefSeq" id="WP_012729577.1">
    <property type="nucleotide sequence ID" value="NC_012691.1"/>
</dbReference>
<name>C4LEG1_TOLAT</name>
<dbReference type="OrthoDB" id="259831at2"/>
<dbReference type="InterPro" id="IPR013396">
    <property type="entry name" value="CRISPR-assoc_prot_Csy4"/>
</dbReference>
<dbReference type="InterPro" id="IPR042564">
    <property type="entry name" value="CRISPR-Cas6/Csy4_sf"/>
</dbReference>
<reference evidence="2" key="1">
    <citation type="submission" date="2009-05" db="EMBL/GenBank/DDBJ databases">
        <title>Complete sequence of Tolumonas auensis DSM 9187.</title>
        <authorList>
            <consortium name="US DOE Joint Genome Institute"/>
            <person name="Lucas S."/>
            <person name="Copeland A."/>
            <person name="Lapidus A."/>
            <person name="Glavina del Rio T."/>
            <person name="Tice H."/>
            <person name="Bruce D."/>
            <person name="Goodwin L."/>
            <person name="Pitluck S."/>
            <person name="Chertkov O."/>
            <person name="Brettin T."/>
            <person name="Detter J.C."/>
            <person name="Han C."/>
            <person name="Larimer F."/>
            <person name="Land M."/>
            <person name="Hauser L."/>
            <person name="Kyrpides N."/>
            <person name="Mikhailova N."/>
            <person name="Spring S."/>
            <person name="Beller H."/>
        </authorList>
    </citation>
    <scope>NUCLEOTIDE SEQUENCE [LARGE SCALE GENOMIC DNA]</scope>
    <source>
        <strain evidence="2">DSM 9187 / TA4</strain>
    </source>
</reference>
<dbReference type="STRING" id="595494.Tola_1363"/>